<evidence type="ECO:0000256" key="1">
    <source>
        <dbReference type="ARBA" id="ARBA00023015"/>
    </source>
</evidence>
<protein>
    <submittedName>
        <fullName evidence="3">DNA-binding NarL/FixJ family response regulator</fullName>
    </submittedName>
</protein>
<keyword evidence="3" id="KW-0238">DNA-binding</keyword>
<reference evidence="3 4" key="1">
    <citation type="submission" date="2024-06" db="EMBL/GenBank/DDBJ databases">
        <title>Sorghum-associated microbial communities from plants grown in Nebraska, USA.</title>
        <authorList>
            <person name="Schachtman D."/>
        </authorList>
    </citation>
    <scope>NUCLEOTIDE SEQUENCE [LARGE SCALE GENOMIC DNA]</scope>
    <source>
        <strain evidence="3 4">1288</strain>
    </source>
</reference>
<proteinExistence type="predicted"/>
<dbReference type="Proteomes" id="UP001549104">
    <property type="component" value="Unassembled WGS sequence"/>
</dbReference>
<comment type="caution">
    <text evidence="3">The sequence shown here is derived from an EMBL/GenBank/DDBJ whole genome shotgun (WGS) entry which is preliminary data.</text>
</comment>
<dbReference type="GO" id="GO:0003677">
    <property type="term" value="F:DNA binding"/>
    <property type="evidence" value="ECO:0007669"/>
    <property type="project" value="UniProtKB-KW"/>
</dbReference>
<keyword evidence="4" id="KW-1185">Reference proteome</keyword>
<evidence type="ECO:0000313" key="3">
    <source>
        <dbReference type="EMBL" id="MET3658886.1"/>
    </source>
</evidence>
<dbReference type="InterPro" id="IPR016032">
    <property type="entry name" value="Sig_transdc_resp-reg_C-effctor"/>
</dbReference>
<evidence type="ECO:0000313" key="4">
    <source>
        <dbReference type="Proteomes" id="UP001549104"/>
    </source>
</evidence>
<gene>
    <name evidence="3" type="ORF">ABIC55_004005</name>
</gene>
<dbReference type="SUPFAM" id="SSF46894">
    <property type="entry name" value="C-terminal effector domain of the bipartite response regulators"/>
    <property type="match status" value="1"/>
</dbReference>
<name>A0ABV2KCT6_SPOPS</name>
<keyword evidence="2" id="KW-0804">Transcription</keyword>
<evidence type="ECO:0000256" key="2">
    <source>
        <dbReference type="ARBA" id="ARBA00023163"/>
    </source>
</evidence>
<sequence length="142" mass="16354">MSKEIEKALKDYHWMMNTVKMMRDSLQGAGTGLVAQYGDEARMPKAQGVTGDVVLSEVIRRGKRWDQIAEYEGKLEVIQNNIYVITDERETEILHWLLEGKSHSWISRHMGLSHTHVNRISISIAKQISENVQYVQNVQKCI</sequence>
<accession>A0ABV2KCT6</accession>
<organism evidence="3 4">
    <name type="scientific">Sporosarcina psychrophila</name>
    <name type="common">Bacillus psychrophilus</name>
    <dbReference type="NCBI Taxonomy" id="1476"/>
    <lineage>
        <taxon>Bacteria</taxon>
        <taxon>Bacillati</taxon>
        <taxon>Bacillota</taxon>
        <taxon>Bacilli</taxon>
        <taxon>Bacillales</taxon>
        <taxon>Caryophanaceae</taxon>
        <taxon>Sporosarcina</taxon>
    </lineage>
</organism>
<keyword evidence="1" id="KW-0805">Transcription regulation</keyword>
<dbReference type="RefSeq" id="WP_354314508.1">
    <property type="nucleotide sequence ID" value="NZ_JBEPME010000007.1"/>
</dbReference>
<dbReference type="EMBL" id="JBEPME010000007">
    <property type="protein sequence ID" value="MET3658886.1"/>
    <property type="molecule type" value="Genomic_DNA"/>
</dbReference>